<dbReference type="OrthoDB" id="1751331at2759"/>
<dbReference type="GO" id="GO:0003677">
    <property type="term" value="F:DNA binding"/>
    <property type="evidence" value="ECO:0007669"/>
    <property type="project" value="UniProtKB-KW"/>
</dbReference>
<keyword evidence="14" id="KW-1185">Reference proteome</keyword>
<dbReference type="SUPFAM" id="SSF50249">
    <property type="entry name" value="Nucleic acid-binding proteins"/>
    <property type="match status" value="3"/>
</dbReference>
<evidence type="ECO:0000256" key="3">
    <source>
        <dbReference type="ARBA" id="ARBA00022705"/>
    </source>
</evidence>
<dbReference type="CDD" id="cd04475">
    <property type="entry name" value="RPA1_DBD_B"/>
    <property type="match status" value="1"/>
</dbReference>
<comment type="similarity">
    <text evidence="2 9">Belongs to the replication factor A protein 1 family.</text>
</comment>
<evidence type="ECO:0000259" key="12">
    <source>
        <dbReference type="Pfam" id="PF16900"/>
    </source>
</evidence>
<dbReference type="FunFam" id="2.40.50.140:FF:000064">
    <property type="entry name" value="Replication protein A subunit"/>
    <property type="match status" value="1"/>
</dbReference>
<dbReference type="CDD" id="cd04476">
    <property type="entry name" value="RPA1_DBD_C"/>
    <property type="match status" value="1"/>
</dbReference>
<dbReference type="Pfam" id="PF16900">
    <property type="entry name" value="REPA_OB_2"/>
    <property type="match status" value="1"/>
</dbReference>
<keyword evidence="7 9" id="KW-0238">DNA-binding</keyword>
<evidence type="ECO:0000256" key="9">
    <source>
        <dbReference type="RuleBase" id="RU364130"/>
    </source>
</evidence>
<name>A0A1J4KCF5_9EUKA</name>
<evidence type="ECO:0000256" key="4">
    <source>
        <dbReference type="ARBA" id="ARBA00022723"/>
    </source>
</evidence>
<proteinExistence type="inferred from homology"/>
<protein>
    <recommendedName>
        <fullName evidence="9">Replication protein A subunit</fullName>
    </recommendedName>
</protein>
<dbReference type="GO" id="GO:0006310">
    <property type="term" value="P:DNA recombination"/>
    <property type="evidence" value="ECO:0007669"/>
    <property type="project" value="InterPro"/>
</dbReference>
<dbReference type="Pfam" id="PF02721">
    <property type="entry name" value="DUF223"/>
    <property type="match status" value="1"/>
</dbReference>
<evidence type="ECO:0000256" key="2">
    <source>
        <dbReference type="ARBA" id="ARBA00005690"/>
    </source>
</evidence>
<evidence type="ECO:0000259" key="11">
    <source>
        <dbReference type="Pfam" id="PF08646"/>
    </source>
</evidence>
<dbReference type="FunFam" id="2.40.50.140:FF:000041">
    <property type="entry name" value="Replication protein A subunit"/>
    <property type="match status" value="1"/>
</dbReference>
<gene>
    <name evidence="13" type="ORF">TRFO_04711</name>
</gene>
<dbReference type="GO" id="GO:0005634">
    <property type="term" value="C:nucleus"/>
    <property type="evidence" value="ECO:0007669"/>
    <property type="project" value="UniProtKB-SubCell"/>
</dbReference>
<keyword evidence="4 9" id="KW-0479">Metal-binding</keyword>
<dbReference type="PANTHER" id="PTHR47165:SF4">
    <property type="entry name" value="OS03G0429900 PROTEIN"/>
    <property type="match status" value="1"/>
</dbReference>
<dbReference type="GO" id="GO:0006260">
    <property type="term" value="P:DNA replication"/>
    <property type="evidence" value="ECO:0007669"/>
    <property type="project" value="UniProtKB-KW"/>
</dbReference>
<evidence type="ECO:0000259" key="10">
    <source>
        <dbReference type="Pfam" id="PF02721"/>
    </source>
</evidence>
<dbReference type="InterPro" id="IPR012340">
    <property type="entry name" value="NA-bd_OB-fold"/>
</dbReference>
<dbReference type="Gene3D" id="2.40.50.140">
    <property type="entry name" value="Nucleic acid-binding proteins"/>
    <property type="match status" value="3"/>
</dbReference>
<dbReference type="EMBL" id="MLAK01000649">
    <property type="protein sequence ID" value="OHT09105.1"/>
    <property type="molecule type" value="Genomic_DNA"/>
</dbReference>
<evidence type="ECO:0000256" key="6">
    <source>
        <dbReference type="ARBA" id="ARBA00022833"/>
    </source>
</evidence>
<reference evidence="13" key="1">
    <citation type="submission" date="2016-10" db="EMBL/GenBank/DDBJ databases">
        <authorList>
            <person name="Benchimol M."/>
            <person name="Almeida L.G."/>
            <person name="Vasconcelos A.T."/>
            <person name="Perreira-Neves A."/>
            <person name="Rosa I.A."/>
            <person name="Tasca T."/>
            <person name="Bogo M.R."/>
            <person name="de Souza W."/>
        </authorList>
    </citation>
    <scope>NUCLEOTIDE SEQUENCE [LARGE SCALE GENOMIC DNA]</scope>
    <source>
        <strain evidence="13">K</strain>
    </source>
</reference>
<dbReference type="GO" id="GO:0008270">
    <property type="term" value="F:zinc ion binding"/>
    <property type="evidence" value="ECO:0007669"/>
    <property type="project" value="UniProtKB-KW"/>
</dbReference>
<dbReference type="Proteomes" id="UP000179807">
    <property type="component" value="Unassembled WGS sequence"/>
</dbReference>
<keyword evidence="5 9" id="KW-0863">Zinc-finger</keyword>
<organism evidence="13 14">
    <name type="scientific">Tritrichomonas foetus</name>
    <dbReference type="NCBI Taxonomy" id="1144522"/>
    <lineage>
        <taxon>Eukaryota</taxon>
        <taxon>Metamonada</taxon>
        <taxon>Parabasalia</taxon>
        <taxon>Tritrichomonadida</taxon>
        <taxon>Tritrichomonadidae</taxon>
        <taxon>Tritrichomonas</taxon>
    </lineage>
</organism>
<dbReference type="GO" id="GO:0006281">
    <property type="term" value="P:DNA repair"/>
    <property type="evidence" value="ECO:0007669"/>
    <property type="project" value="InterPro"/>
</dbReference>
<evidence type="ECO:0000313" key="13">
    <source>
        <dbReference type="EMBL" id="OHT09105.1"/>
    </source>
</evidence>
<dbReference type="AlphaFoldDB" id="A0A1J4KCF5"/>
<comment type="subcellular location">
    <subcellularLocation>
        <location evidence="1 9">Nucleus</location>
    </subcellularLocation>
</comment>
<feature type="domain" description="Replication protein A OB" evidence="12">
    <location>
        <begin position="131"/>
        <end position="229"/>
    </location>
</feature>
<evidence type="ECO:0000313" key="14">
    <source>
        <dbReference type="Proteomes" id="UP000179807"/>
    </source>
</evidence>
<dbReference type="InterPro" id="IPR003871">
    <property type="entry name" value="RFA1B/D_OB_1st"/>
</dbReference>
<dbReference type="Pfam" id="PF08646">
    <property type="entry name" value="Rep_fac-A_C"/>
    <property type="match status" value="1"/>
</dbReference>
<dbReference type="VEuPathDB" id="TrichDB:TRFO_04711"/>
<sequence length="444" mass="50052">MRPPTTGNFINISSLTMYINSWTILARVVQKSQKKNWTNNRGSGSLFSVTLKDKAGDEIRGTFFNEEAEKFYEEIEINHIYEITGGRIKAANTKFNNVNNMYEISFDKTTTFKEAAEDDSIGELTYDYVKLKDIADLEVNKIVDIIAICSQVDDCTQIHSNKTGKDLTKRTIYLVDDTNIKIECTLWNDEAINIPSTILNQVISIKEAKIGEFHGKNLGTTSSSILTIDPQVPEAQKLLSWWDSNKDNLGNFSSLSGEGGEYSGSTRMIYLEQINNGMGTGQKPDYFQCYASLQEIVTSRKLYYLACPNPSCKNKGVKSSDGSTYFCESCKQTIENPIPRYACTAKFNDFSGSSYFSLLGEDVGQAIIGMTAPEWRDLTDNVDEKEVRSIVQKNFFNFFKLKARAKEEYYNDESRVKLTVVSASKIDFGDAALFFAKEIQKFSQ</sequence>
<dbReference type="PANTHER" id="PTHR47165">
    <property type="entry name" value="OS03G0429900 PROTEIN"/>
    <property type="match status" value="1"/>
</dbReference>
<keyword evidence="3 9" id="KW-0235">DNA replication</keyword>
<keyword evidence="6 9" id="KW-0862">Zinc</keyword>
<dbReference type="InterPro" id="IPR013955">
    <property type="entry name" value="Rep_factor-A_C"/>
</dbReference>
<evidence type="ECO:0000256" key="7">
    <source>
        <dbReference type="ARBA" id="ARBA00023125"/>
    </source>
</evidence>
<dbReference type="GeneID" id="94826763"/>
<dbReference type="RefSeq" id="XP_068362241.1">
    <property type="nucleotide sequence ID" value="XM_068492059.1"/>
</dbReference>
<evidence type="ECO:0000256" key="8">
    <source>
        <dbReference type="ARBA" id="ARBA00023242"/>
    </source>
</evidence>
<dbReference type="InterPro" id="IPR047192">
    <property type="entry name" value="Euk_RPA1_DBD_C"/>
</dbReference>
<accession>A0A1J4KCF5</accession>
<feature type="domain" description="Replication protein A 70 kDa DNA-binding subunit B/D first OB fold" evidence="10">
    <location>
        <begin position="9"/>
        <end position="113"/>
    </location>
</feature>
<keyword evidence="8 9" id="KW-0539">Nucleus</keyword>
<feature type="domain" description="Replication factor A C-terminal" evidence="11">
    <location>
        <begin position="286"/>
        <end position="429"/>
    </location>
</feature>
<dbReference type="NCBIfam" id="TIGR00617">
    <property type="entry name" value="rpa1"/>
    <property type="match status" value="1"/>
</dbReference>
<comment type="caution">
    <text evidence="13">The sequence shown here is derived from an EMBL/GenBank/DDBJ whole genome shotgun (WGS) entry which is preliminary data.</text>
</comment>
<dbReference type="CDD" id="cd04474">
    <property type="entry name" value="RPA1_DBD_A"/>
    <property type="match status" value="1"/>
</dbReference>
<dbReference type="FunFam" id="2.40.50.140:FF:000090">
    <property type="entry name" value="Replication protein A subunit"/>
    <property type="match status" value="1"/>
</dbReference>
<evidence type="ECO:0000256" key="5">
    <source>
        <dbReference type="ARBA" id="ARBA00022771"/>
    </source>
</evidence>
<dbReference type="InterPro" id="IPR031657">
    <property type="entry name" value="REPA_OB_2"/>
</dbReference>
<dbReference type="InterPro" id="IPR004591">
    <property type="entry name" value="Rfa1"/>
</dbReference>
<evidence type="ECO:0000256" key="1">
    <source>
        <dbReference type="ARBA" id="ARBA00004123"/>
    </source>
</evidence>